<dbReference type="Gene3D" id="1.10.287.70">
    <property type="match status" value="2"/>
</dbReference>
<feature type="transmembrane region" description="Helical" evidence="6">
    <location>
        <begin position="83"/>
        <end position="102"/>
    </location>
</feature>
<dbReference type="Proteomes" id="UP000002729">
    <property type="component" value="Unassembled WGS sequence"/>
</dbReference>
<dbReference type="GO" id="GO:0005248">
    <property type="term" value="F:voltage-gated sodium channel activity"/>
    <property type="evidence" value="ECO:0007669"/>
    <property type="project" value="TreeGrafter"/>
</dbReference>
<dbReference type="InParanoid" id="F0Y161"/>
<evidence type="ECO:0000313" key="8">
    <source>
        <dbReference type="EMBL" id="EGB10770.1"/>
    </source>
</evidence>
<feature type="transmembrane region" description="Helical" evidence="6">
    <location>
        <begin position="520"/>
        <end position="538"/>
    </location>
</feature>
<dbReference type="Pfam" id="PF00520">
    <property type="entry name" value="Ion_trans"/>
    <property type="match status" value="2"/>
</dbReference>
<feature type="region of interest" description="Disordered" evidence="5">
    <location>
        <begin position="902"/>
        <end position="925"/>
    </location>
</feature>
<feature type="transmembrane region" description="Helical" evidence="6">
    <location>
        <begin position="320"/>
        <end position="341"/>
    </location>
</feature>
<evidence type="ECO:0000256" key="4">
    <source>
        <dbReference type="ARBA" id="ARBA00023136"/>
    </source>
</evidence>
<feature type="compositionally biased region" description="Polar residues" evidence="5">
    <location>
        <begin position="951"/>
        <end position="965"/>
    </location>
</feature>
<evidence type="ECO:0000256" key="6">
    <source>
        <dbReference type="SAM" id="Phobius"/>
    </source>
</evidence>
<accession>F0Y161</accession>
<evidence type="ECO:0000256" key="1">
    <source>
        <dbReference type="ARBA" id="ARBA00004141"/>
    </source>
</evidence>
<reference evidence="8 9" key="1">
    <citation type="journal article" date="2011" name="Proc. Natl. Acad. Sci. U.S.A.">
        <title>Niche of harmful alga Aureococcus anophagefferens revealed through ecogenomics.</title>
        <authorList>
            <person name="Gobler C.J."/>
            <person name="Berry D.L."/>
            <person name="Dyhrman S.T."/>
            <person name="Wilhelm S.W."/>
            <person name="Salamov A."/>
            <person name="Lobanov A.V."/>
            <person name="Zhang Y."/>
            <person name="Collier J.L."/>
            <person name="Wurch L.L."/>
            <person name="Kustka A.B."/>
            <person name="Dill B.D."/>
            <person name="Shah M."/>
            <person name="VerBerkmoes N.C."/>
            <person name="Kuo A."/>
            <person name="Terry A."/>
            <person name="Pangilinan J."/>
            <person name="Lindquist E.A."/>
            <person name="Lucas S."/>
            <person name="Paulsen I.T."/>
            <person name="Hattenrath-Lehmann T.K."/>
            <person name="Talmage S.C."/>
            <person name="Walker E.A."/>
            <person name="Koch F."/>
            <person name="Burson A.M."/>
            <person name="Marcoval M.A."/>
            <person name="Tang Y.Z."/>
            <person name="Lecleir G.R."/>
            <person name="Coyne K.J."/>
            <person name="Berg G.M."/>
            <person name="Bertrand E.M."/>
            <person name="Saito M.A."/>
            <person name="Gladyshev V.N."/>
            <person name="Grigoriev I.V."/>
        </authorList>
    </citation>
    <scope>NUCLEOTIDE SEQUENCE [LARGE SCALE GENOMIC DNA]</scope>
    <source>
        <strain evidence="9">CCMP 1984</strain>
    </source>
</reference>
<sequence>MHHFSSEASEVTNLLDDSKMEELRKAEAKASKRAMDWARAGAQREGFSEIAWREGLYNFPIPLWYRAAAIWCRHLLRTALFEALINGTILLLQFVLFVTICMEPGGGRPDQPALYAAGKAVDHFAALVFFCEIVIRGVAEGPRPLHFFLGPDRLENVFDLGVAVATVVIVLEGHGAMIVVQMLRILRLMKFLNNYSATRVIVRGMYSGLRATGAIMTLLFMIMYVYAILGVRAFRHNDPVHFGTVQQAMLTLFVISTLNDWQTIYLVNYHGCDKMYQHEHDPTLADFYGSDSDRKFSTKLGTFYNDRCDRSEASPVTAQIYFYSFTMLTAFVVFSLFVSVIEMGMFETMEELEAEAREAAAELEDAPEFGLRGSIEMARASVSDQVGCDDSTDHVQRHRAKHRTADFASITKGAGLQVDALGSDAPADAGGDARDTRDAIELYLDGPRSFEFRAALRRLYEADPDMPLDEGGGARFVIAVNAVCSSAAFQNAVTFAIIVACAVQGVDANRVAEGGATGAAIFYTEIAICVVFVAECALKILSHGARPWRYLYSSWNCFDFAVVAFTLVAYLPGMSGLPAISMLRLLRLLKLVRSYPALHVAVQSLLRAFKQVVYVGVVMALINFNLAVVGMHLFRGNDPGRFGTLAAAMVSIWGVSTLDAWDAALYTNMYGCERYGYPHGGRACNDATAYGWIAVGYFVFIVIIGGLVLPTVLIGIISIAFEESTEEMRLESLANGVIDSMKARVLDWDAGPRILSEMKHLEAGYRALAAEQSRALGFGGDDEETVAASGLDEEVILALCRFVLDHHTHWLDEKTLTMMVHALDEQHDKRYKLPQLLWILFFTAKLQIDAEEGALLETSRQSHGSKLDVSALSGLDDETEDSKCSMLDDVVAGFMPGMSKLPSLPPSPTLPSMPPSPTLPFALPSLPEDAVPAAFRLPEDLEVDAPPQRTHAASTTNMMPSTPSVDTGDDDSRGRGPRRPARSNAARRSASARRVSPSAPSGAAAGAAASSSLGAARQKGSSFSRHVARSSADSAQSFHRWPCAWLRMSTLRVGASSMLSVVVSAARLWTRLRLPRHFSRAALSK</sequence>
<dbReference type="InterPro" id="IPR043203">
    <property type="entry name" value="VGCC_Ca_Na"/>
</dbReference>
<organism evidence="9">
    <name type="scientific">Aureococcus anophagefferens</name>
    <name type="common">Harmful bloom alga</name>
    <dbReference type="NCBI Taxonomy" id="44056"/>
    <lineage>
        <taxon>Eukaryota</taxon>
        <taxon>Sar</taxon>
        <taxon>Stramenopiles</taxon>
        <taxon>Ochrophyta</taxon>
        <taxon>Pelagophyceae</taxon>
        <taxon>Pelagomonadales</taxon>
        <taxon>Pelagomonadaceae</taxon>
        <taxon>Aureococcus</taxon>
    </lineage>
</organism>
<evidence type="ECO:0000259" key="7">
    <source>
        <dbReference type="Pfam" id="PF00520"/>
    </source>
</evidence>
<evidence type="ECO:0000313" key="9">
    <source>
        <dbReference type="Proteomes" id="UP000002729"/>
    </source>
</evidence>
<evidence type="ECO:0000256" key="5">
    <source>
        <dbReference type="SAM" id="MobiDB-lite"/>
    </source>
</evidence>
<proteinExistence type="predicted"/>
<dbReference type="GeneID" id="20223805"/>
<dbReference type="KEGG" id="aaf:AURANDRAFT_62252"/>
<feature type="transmembrane region" description="Helical" evidence="6">
    <location>
        <begin position="207"/>
        <end position="229"/>
    </location>
</feature>
<gene>
    <name evidence="8" type="ORF">AURANDRAFT_62252</name>
</gene>
<dbReference type="Gene3D" id="1.20.120.350">
    <property type="entry name" value="Voltage-gated potassium channels. Chain C"/>
    <property type="match status" value="2"/>
</dbReference>
<dbReference type="OrthoDB" id="416585at2759"/>
<name>F0Y161_AURAN</name>
<dbReference type="eggNOG" id="KOG2301">
    <property type="taxonomic scope" value="Eukaryota"/>
</dbReference>
<feature type="compositionally biased region" description="Pro residues" evidence="5">
    <location>
        <begin position="903"/>
        <end position="918"/>
    </location>
</feature>
<feature type="transmembrane region" description="Helical" evidence="6">
    <location>
        <begin position="695"/>
        <end position="721"/>
    </location>
</feature>
<feature type="region of interest" description="Disordered" evidence="5">
    <location>
        <begin position="948"/>
        <end position="1005"/>
    </location>
</feature>
<evidence type="ECO:0000256" key="2">
    <source>
        <dbReference type="ARBA" id="ARBA00022692"/>
    </source>
</evidence>
<dbReference type="EMBL" id="GL833123">
    <property type="protein sequence ID" value="EGB10770.1"/>
    <property type="molecule type" value="Genomic_DNA"/>
</dbReference>
<dbReference type="eggNOG" id="KOG2302">
    <property type="taxonomic scope" value="Eukaryota"/>
</dbReference>
<keyword evidence="4 6" id="KW-0472">Membrane</keyword>
<dbReference type="SUPFAM" id="SSF81324">
    <property type="entry name" value="Voltage-gated potassium channels"/>
    <property type="match status" value="2"/>
</dbReference>
<dbReference type="PANTHER" id="PTHR10037:SF62">
    <property type="entry name" value="SODIUM CHANNEL PROTEIN 60E"/>
    <property type="match status" value="1"/>
</dbReference>
<protein>
    <recommendedName>
        <fullName evidence="7">Ion transport domain-containing protein</fullName>
    </recommendedName>
</protein>
<feature type="domain" description="Ion transport" evidence="7">
    <location>
        <begin position="488"/>
        <end position="727"/>
    </location>
</feature>
<dbReference type="GO" id="GO:0001518">
    <property type="term" value="C:voltage-gated sodium channel complex"/>
    <property type="evidence" value="ECO:0007669"/>
    <property type="project" value="TreeGrafter"/>
</dbReference>
<dbReference type="PANTHER" id="PTHR10037">
    <property type="entry name" value="VOLTAGE-GATED CATION CHANNEL CALCIUM AND SODIUM"/>
    <property type="match status" value="1"/>
</dbReference>
<keyword evidence="3 6" id="KW-1133">Transmembrane helix</keyword>
<keyword evidence="9" id="KW-1185">Reference proteome</keyword>
<keyword evidence="2 6" id="KW-0812">Transmembrane</keyword>
<dbReference type="InterPro" id="IPR005821">
    <property type="entry name" value="Ion_trans_dom"/>
</dbReference>
<feature type="compositionally biased region" description="Low complexity" evidence="5">
    <location>
        <begin position="982"/>
        <end position="1005"/>
    </location>
</feature>
<feature type="domain" description="Ion transport" evidence="7">
    <location>
        <begin position="88"/>
        <end position="342"/>
    </location>
</feature>
<feature type="transmembrane region" description="Helical" evidence="6">
    <location>
        <begin position="642"/>
        <end position="661"/>
    </location>
</feature>
<evidence type="ECO:0000256" key="3">
    <source>
        <dbReference type="ARBA" id="ARBA00022989"/>
    </source>
</evidence>
<feature type="transmembrane region" description="Helical" evidence="6">
    <location>
        <begin position="612"/>
        <end position="630"/>
    </location>
</feature>
<dbReference type="InterPro" id="IPR027359">
    <property type="entry name" value="Volt_channel_dom_sf"/>
</dbReference>
<feature type="transmembrane region" description="Helical" evidence="6">
    <location>
        <begin position="158"/>
        <end position="186"/>
    </location>
</feature>
<dbReference type="RefSeq" id="XP_009034358.1">
    <property type="nucleotide sequence ID" value="XM_009036110.1"/>
</dbReference>
<dbReference type="AlphaFoldDB" id="F0Y161"/>
<comment type="subcellular location">
    <subcellularLocation>
        <location evidence="1">Membrane</location>
        <topology evidence="1">Multi-pass membrane protein</topology>
    </subcellularLocation>
</comment>